<dbReference type="EMBL" id="JAUJEB010000001">
    <property type="protein sequence ID" value="MDN5212137.1"/>
    <property type="molecule type" value="Genomic_DNA"/>
</dbReference>
<accession>A0ABT8L305</accession>
<dbReference type="Pfam" id="PF00027">
    <property type="entry name" value="cNMP_binding"/>
    <property type="match status" value="1"/>
</dbReference>
<dbReference type="CDD" id="cd00038">
    <property type="entry name" value="CAP_ED"/>
    <property type="match status" value="1"/>
</dbReference>
<dbReference type="Gene3D" id="2.60.120.10">
    <property type="entry name" value="Jelly Rolls"/>
    <property type="match status" value="1"/>
</dbReference>
<protein>
    <submittedName>
        <fullName evidence="2">Cyclic nucleotide-binding domain-containing protein</fullName>
    </submittedName>
</protein>
<comment type="caution">
    <text evidence="2">The sequence shown here is derived from an EMBL/GenBank/DDBJ whole genome shotgun (WGS) entry which is preliminary data.</text>
</comment>
<proteinExistence type="predicted"/>
<reference evidence="2" key="1">
    <citation type="submission" date="2023-06" db="EMBL/GenBank/DDBJ databases">
        <title>Genomic of Agaribacillus aureum.</title>
        <authorList>
            <person name="Wang G."/>
        </authorList>
    </citation>
    <scope>NUCLEOTIDE SEQUENCE</scope>
    <source>
        <strain evidence="2">BMA12</strain>
    </source>
</reference>
<feature type="domain" description="Cyclic nucleotide-binding" evidence="1">
    <location>
        <begin position="25"/>
        <end position="145"/>
    </location>
</feature>
<organism evidence="2 3">
    <name type="scientific">Agaribacillus aureus</name>
    <dbReference type="NCBI Taxonomy" id="3051825"/>
    <lineage>
        <taxon>Bacteria</taxon>
        <taxon>Pseudomonadati</taxon>
        <taxon>Bacteroidota</taxon>
        <taxon>Cytophagia</taxon>
        <taxon>Cytophagales</taxon>
        <taxon>Splendidivirgaceae</taxon>
        <taxon>Agaribacillus</taxon>
    </lineage>
</organism>
<sequence>MINPFKKSYSKEEINTFRFLSRIKLFSLLSNDELSEFVPILYPRKYKKDEVIFFRDDPSQALYIVKRGEVILNIDINNRFEKLVEVKPGQAFGDNTLLTNTKRLYTAVTSSDSATIYVIPQVNIQDIFSGNDKIKAKMLTSLAELYNHYTGNLFKAYKSSFGFFDIAEAYRS</sequence>
<keyword evidence="3" id="KW-1185">Reference proteome</keyword>
<dbReference type="RefSeq" id="WP_346757461.1">
    <property type="nucleotide sequence ID" value="NZ_JAUJEB010000001.1"/>
</dbReference>
<evidence type="ECO:0000259" key="1">
    <source>
        <dbReference type="PROSITE" id="PS50042"/>
    </source>
</evidence>
<evidence type="ECO:0000313" key="3">
    <source>
        <dbReference type="Proteomes" id="UP001172083"/>
    </source>
</evidence>
<dbReference type="PANTHER" id="PTHR23011:SF28">
    <property type="entry name" value="CYCLIC NUCLEOTIDE-BINDING DOMAIN CONTAINING PROTEIN"/>
    <property type="match status" value="1"/>
</dbReference>
<dbReference type="PANTHER" id="PTHR23011">
    <property type="entry name" value="CYCLIC NUCLEOTIDE-BINDING DOMAIN CONTAINING PROTEIN"/>
    <property type="match status" value="1"/>
</dbReference>
<dbReference type="InterPro" id="IPR000595">
    <property type="entry name" value="cNMP-bd_dom"/>
</dbReference>
<dbReference type="SMART" id="SM00100">
    <property type="entry name" value="cNMP"/>
    <property type="match status" value="1"/>
</dbReference>
<gene>
    <name evidence="2" type="ORF">QQ020_08745</name>
</gene>
<dbReference type="PROSITE" id="PS50042">
    <property type="entry name" value="CNMP_BINDING_3"/>
    <property type="match status" value="1"/>
</dbReference>
<name>A0ABT8L305_9BACT</name>
<evidence type="ECO:0000313" key="2">
    <source>
        <dbReference type="EMBL" id="MDN5212137.1"/>
    </source>
</evidence>
<dbReference type="SUPFAM" id="SSF51206">
    <property type="entry name" value="cAMP-binding domain-like"/>
    <property type="match status" value="1"/>
</dbReference>
<dbReference type="InterPro" id="IPR014710">
    <property type="entry name" value="RmlC-like_jellyroll"/>
</dbReference>
<dbReference type="Proteomes" id="UP001172083">
    <property type="component" value="Unassembled WGS sequence"/>
</dbReference>
<dbReference type="InterPro" id="IPR018490">
    <property type="entry name" value="cNMP-bd_dom_sf"/>
</dbReference>